<proteinExistence type="predicted"/>
<sequence>MSSTMKAFYHCVFCRDGLKPVPLRNLTPIHFLLAMMAIRIHRCPHCFCCVFRLRPPFLRALMPWKWFETSKSSGIDETVTSRTKSQPND</sequence>
<name>A0A1P8WAB2_9PLAN</name>
<keyword evidence="2" id="KW-1185">Reference proteome</keyword>
<accession>A0A1P8WAB2</accession>
<protein>
    <submittedName>
        <fullName evidence="1">Uncharacterized protein</fullName>
    </submittedName>
</protein>
<evidence type="ECO:0000313" key="2">
    <source>
        <dbReference type="Proteomes" id="UP000187735"/>
    </source>
</evidence>
<dbReference type="Proteomes" id="UP000187735">
    <property type="component" value="Chromosome"/>
</dbReference>
<reference evidence="1 2" key="1">
    <citation type="journal article" date="2016" name="Front. Microbiol.">
        <title>Fuerstia marisgermanicae gen. nov., sp. nov., an Unusual Member of the Phylum Planctomycetes from the German Wadden Sea.</title>
        <authorList>
            <person name="Kohn T."/>
            <person name="Heuer A."/>
            <person name="Jogler M."/>
            <person name="Vollmers J."/>
            <person name="Boedeker C."/>
            <person name="Bunk B."/>
            <person name="Rast P."/>
            <person name="Borchert D."/>
            <person name="Glockner I."/>
            <person name="Freese H.M."/>
            <person name="Klenk H.P."/>
            <person name="Overmann J."/>
            <person name="Kaster A.K."/>
            <person name="Rohde M."/>
            <person name="Wiegand S."/>
            <person name="Jogler C."/>
        </authorList>
    </citation>
    <scope>NUCLEOTIDE SEQUENCE [LARGE SCALE GENOMIC DNA]</scope>
    <source>
        <strain evidence="1 2">NH11</strain>
    </source>
</reference>
<gene>
    <name evidence="1" type="ORF">Fuma_00582</name>
</gene>
<dbReference type="KEGG" id="fmr:Fuma_00582"/>
<organism evidence="1 2">
    <name type="scientific">Fuerstiella marisgermanici</name>
    <dbReference type="NCBI Taxonomy" id="1891926"/>
    <lineage>
        <taxon>Bacteria</taxon>
        <taxon>Pseudomonadati</taxon>
        <taxon>Planctomycetota</taxon>
        <taxon>Planctomycetia</taxon>
        <taxon>Planctomycetales</taxon>
        <taxon>Planctomycetaceae</taxon>
        <taxon>Fuerstiella</taxon>
    </lineage>
</organism>
<evidence type="ECO:0000313" key="1">
    <source>
        <dbReference type="EMBL" id="APZ90998.1"/>
    </source>
</evidence>
<dbReference type="AlphaFoldDB" id="A0A1P8WAB2"/>
<dbReference type="EMBL" id="CP017641">
    <property type="protein sequence ID" value="APZ90998.1"/>
    <property type="molecule type" value="Genomic_DNA"/>
</dbReference>